<feature type="domain" description="DUF58" evidence="2">
    <location>
        <begin position="264"/>
        <end position="401"/>
    </location>
</feature>
<evidence type="ECO:0000313" key="4">
    <source>
        <dbReference type="Proteomes" id="UP000483379"/>
    </source>
</evidence>
<keyword evidence="1" id="KW-0812">Transmembrane</keyword>
<sequence>MAGALLRAALFPALRRLEHWRHFLRERLTPAGRFVLATGFAAAVFGIDTRLNQLYQLFTLALILLLVSGLAALIGGWRLRSCLDASRALPSTACVDIPLDYPVELRSRHRRTLEGLALTEQLPDPRPTRAQFRDPNQAAAAGDTWLDRRLGYPRWQRLLARNRWAAQPAPKALEPISPRGRLRVGLRLIPKRRGYLRLRGFWLTRPDPLGLTRVRVPILQEQSLLVLPKRYPAPMLSLPGHRRYQPGGWRLAATVGESQEFIGLREYRAGDSPRLIHWPSWARTDEPVVKEYQDEYFTRHALVLDTFADTSSHDGFEAAVSIAASLCDRIGDGESLLDLLFVGPEPYCLTGGRGLAGTAQFLEVLACAKPCETQPFERLQQALLGRIGQLSALVCVLLDFDQPRRELAWTLGSLGVPTRLLVVSDQPMEVLLGGWTGAQVQRIRPARIAEDLARL</sequence>
<proteinExistence type="predicted"/>
<dbReference type="AlphaFoldDB" id="A0A6M0K685"/>
<dbReference type="Proteomes" id="UP000483379">
    <property type="component" value="Unassembled WGS sequence"/>
</dbReference>
<dbReference type="PANTHER" id="PTHR34351:SF1">
    <property type="entry name" value="SLR1927 PROTEIN"/>
    <property type="match status" value="1"/>
</dbReference>
<dbReference type="InterPro" id="IPR002881">
    <property type="entry name" value="DUF58"/>
</dbReference>
<keyword evidence="1" id="KW-0472">Membrane</keyword>
<keyword evidence="4" id="KW-1185">Reference proteome</keyword>
<dbReference type="PANTHER" id="PTHR34351">
    <property type="entry name" value="SLR1927 PROTEIN-RELATED"/>
    <property type="match status" value="1"/>
</dbReference>
<comment type="caution">
    <text evidence="3">The sequence shown here is derived from an EMBL/GenBank/DDBJ whole genome shotgun (WGS) entry which is preliminary data.</text>
</comment>
<feature type="transmembrane region" description="Helical" evidence="1">
    <location>
        <begin position="54"/>
        <end position="77"/>
    </location>
</feature>
<organism evidence="3 4">
    <name type="scientific">Thiorhodococcus minor</name>
    <dbReference type="NCBI Taxonomy" id="57489"/>
    <lineage>
        <taxon>Bacteria</taxon>
        <taxon>Pseudomonadati</taxon>
        <taxon>Pseudomonadota</taxon>
        <taxon>Gammaproteobacteria</taxon>
        <taxon>Chromatiales</taxon>
        <taxon>Chromatiaceae</taxon>
        <taxon>Thiorhodococcus</taxon>
    </lineage>
</organism>
<keyword evidence="1" id="KW-1133">Transmembrane helix</keyword>
<name>A0A6M0K685_9GAMM</name>
<evidence type="ECO:0000313" key="3">
    <source>
        <dbReference type="EMBL" id="NEV64453.1"/>
    </source>
</evidence>
<dbReference type="RefSeq" id="WP_164455210.1">
    <property type="nucleotide sequence ID" value="NZ_JAAIJQ010000091.1"/>
</dbReference>
<protein>
    <submittedName>
        <fullName evidence="3">DUF58 domain-containing protein</fullName>
    </submittedName>
</protein>
<reference evidence="3 4" key="1">
    <citation type="submission" date="2020-02" db="EMBL/GenBank/DDBJ databases">
        <title>Genome sequences of Thiorhodococcus mannitoliphagus and Thiorhodococcus minor, purple sulfur photosynthetic bacteria in the gammaproteobacterial family, Chromatiaceae.</title>
        <authorList>
            <person name="Aviles F.A."/>
            <person name="Meyer T.E."/>
            <person name="Kyndt J.A."/>
        </authorList>
    </citation>
    <scope>NUCLEOTIDE SEQUENCE [LARGE SCALE GENOMIC DNA]</scope>
    <source>
        <strain evidence="3 4">DSM 11518</strain>
    </source>
</reference>
<gene>
    <name evidence="3" type="ORF">G3446_21680</name>
</gene>
<evidence type="ECO:0000256" key="1">
    <source>
        <dbReference type="SAM" id="Phobius"/>
    </source>
</evidence>
<dbReference type="Pfam" id="PF01882">
    <property type="entry name" value="DUF58"/>
    <property type="match status" value="1"/>
</dbReference>
<evidence type="ECO:0000259" key="2">
    <source>
        <dbReference type="Pfam" id="PF01882"/>
    </source>
</evidence>
<accession>A0A6M0K685</accession>
<dbReference type="EMBL" id="JAAIJQ010000091">
    <property type="protein sequence ID" value="NEV64453.1"/>
    <property type="molecule type" value="Genomic_DNA"/>
</dbReference>
<feature type="transmembrane region" description="Helical" evidence="1">
    <location>
        <begin position="31"/>
        <end position="47"/>
    </location>
</feature>